<dbReference type="GO" id="GO:0030288">
    <property type="term" value="C:outer membrane-bounded periplasmic space"/>
    <property type="evidence" value="ECO:0007669"/>
    <property type="project" value="TreeGrafter"/>
</dbReference>
<evidence type="ECO:0000313" key="6">
    <source>
        <dbReference type="EMBL" id="POA97403.1"/>
    </source>
</evidence>
<comment type="subcellular location">
    <subcellularLocation>
        <location evidence="1">Cell envelope</location>
    </subcellularLocation>
</comment>
<protein>
    <submittedName>
        <fullName evidence="6">Peptide ABC transporter substrate-binding protein</fullName>
    </submittedName>
</protein>
<feature type="domain" description="Solute-binding protein family 5" evidence="5">
    <location>
        <begin position="76"/>
        <end position="445"/>
    </location>
</feature>
<dbReference type="GO" id="GO:0043190">
    <property type="term" value="C:ATP-binding cassette (ABC) transporter complex"/>
    <property type="evidence" value="ECO:0007669"/>
    <property type="project" value="InterPro"/>
</dbReference>
<keyword evidence="3" id="KW-0813">Transport</keyword>
<proteinExistence type="inferred from homology"/>
<dbReference type="RefSeq" id="WP_103321189.1">
    <property type="nucleotide sequence ID" value="NZ_PPTF01000073.1"/>
</dbReference>
<dbReference type="SUPFAM" id="SSF53850">
    <property type="entry name" value="Periplasmic binding protein-like II"/>
    <property type="match status" value="1"/>
</dbReference>
<comment type="caution">
    <text evidence="6">The sequence shown here is derived from an EMBL/GenBank/DDBJ whole genome shotgun (WGS) entry which is preliminary data.</text>
</comment>
<name>A0A2K4MK04_9NEIS</name>
<evidence type="ECO:0000256" key="1">
    <source>
        <dbReference type="ARBA" id="ARBA00004196"/>
    </source>
</evidence>
<dbReference type="GO" id="GO:1904680">
    <property type="term" value="F:peptide transmembrane transporter activity"/>
    <property type="evidence" value="ECO:0007669"/>
    <property type="project" value="TreeGrafter"/>
</dbReference>
<sequence>MKASPSLFFLITLIAMPTPAAVIPLGISLAERQELTRSNGSDPATLDPQLAEALPDNMITHDLFEGLTSIDNAGHLQAGLATSWERKDSNTWIFHLRPDARWSDGVPIRASDCVYSVRRLLDPALHSPYASGFGSVLKNGQAVADGKMPLDALGVRALDDNTVEWVTAYPVAIFPELLANAQWGPVPRHTIQQWGKDWLNPGKLVSSGAFRLTAWTPGQSIVLEKNRQYWDAASVVLQRVNYLPVEDLNQDVALYFAGKTDFVFQLPPGEFNKLRRSHPDEVKNSPLLSLRYFSLNLRDPLLRDARVRQALSMVVDRDKLAESITVDGQSPAYSVILQGLRGATPSRYDWQSWPMAQRVAAAKQLLRDAGVAPHAPLRMIYNTSEYQKTLSEYLASEWRTKLDLDATLESTDYPTLMQKRHQGQFQIARNGWTADYNDAISMLSIVRCDDAENVSGSCNQAAEALIERANLSPDPEQRSTLLTEANRLIMQDYTIIPLLQYSDSRLVKPYVGGYGQNPLGRYRSKDIYITLH</sequence>
<dbReference type="EMBL" id="PPTF01000073">
    <property type="protein sequence ID" value="POA97403.1"/>
    <property type="molecule type" value="Genomic_DNA"/>
</dbReference>
<evidence type="ECO:0000259" key="5">
    <source>
        <dbReference type="Pfam" id="PF00496"/>
    </source>
</evidence>
<evidence type="ECO:0000256" key="2">
    <source>
        <dbReference type="ARBA" id="ARBA00005695"/>
    </source>
</evidence>
<dbReference type="Pfam" id="PF00496">
    <property type="entry name" value="SBP_bac_5"/>
    <property type="match status" value="1"/>
</dbReference>
<evidence type="ECO:0000256" key="4">
    <source>
        <dbReference type="ARBA" id="ARBA00022729"/>
    </source>
</evidence>
<dbReference type="Gene3D" id="3.10.105.10">
    <property type="entry name" value="Dipeptide-binding Protein, Domain 3"/>
    <property type="match status" value="1"/>
</dbReference>
<evidence type="ECO:0000256" key="3">
    <source>
        <dbReference type="ARBA" id="ARBA00022448"/>
    </source>
</evidence>
<dbReference type="InterPro" id="IPR000914">
    <property type="entry name" value="SBP_5_dom"/>
</dbReference>
<organism evidence="6 7">
    <name type="scientific">Chromobacterium sinusclupearum</name>
    <dbReference type="NCBI Taxonomy" id="2077146"/>
    <lineage>
        <taxon>Bacteria</taxon>
        <taxon>Pseudomonadati</taxon>
        <taxon>Pseudomonadota</taxon>
        <taxon>Betaproteobacteria</taxon>
        <taxon>Neisseriales</taxon>
        <taxon>Chromobacteriaceae</taxon>
        <taxon>Chromobacterium</taxon>
    </lineage>
</organism>
<dbReference type="FunFam" id="3.90.76.10:FF:000001">
    <property type="entry name" value="Oligopeptide ABC transporter substrate-binding protein"/>
    <property type="match status" value="1"/>
</dbReference>
<accession>A0A2K4MK04</accession>
<dbReference type="Gene3D" id="3.90.76.10">
    <property type="entry name" value="Dipeptide-binding Protein, Domain 1"/>
    <property type="match status" value="1"/>
</dbReference>
<dbReference type="Gene3D" id="3.40.190.10">
    <property type="entry name" value="Periplasmic binding protein-like II"/>
    <property type="match status" value="1"/>
</dbReference>
<evidence type="ECO:0000313" key="7">
    <source>
        <dbReference type="Proteomes" id="UP000236416"/>
    </source>
</evidence>
<gene>
    <name evidence="6" type="ORF">C2134_16355</name>
</gene>
<dbReference type="Proteomes" id="UP000236416">
    <property type="component" value="Unassembled WGS sequence"/>
</dbReference>
<reference evidence="6 7" key="1">
    <citation type="submission" date="2018-01" db="EMBL/GenBank/DDBJ databases">
        <title>Genomic Sequence of Chromobacterium MWU13-2610 from wild cranberry bogs within the Cape Cod National Seashore.</title>
        <authorList>
            <person name="O'Hara-Hanley K."/>
            <person name="Soby S."/>
            <person name="Harrison A."/>
        </authorList>
    </citation>
    <scope>NUCLEOTIDE SEQUENCE [LARGE SCALE GENOMIC DNA]</scope>
    <source>
        <strain evidence="6 7">MWU13-2610</strain>
    </source>
</reference>
<comment type="similarity">
    <text evidence="2">Belongs to the bacterial solute-binding protein 5 family.</text>
</comment>
<dbReference type="PANTHER" id="PTHR30290:SF10">
    <property type="entry name" value="PERIPLASMIC OLIGOPEPTIDE-BINDING PROTEIN-RELATED"/>
    <property type="match status" value="1"/>
</dbReference>
<dbReference type="GO" id="GO:0015833">
    <property type="term" value="P:peptide transport"/>
    <property type="evidence" value="ECO:0007669"/>
    <property type="project" value="TreeGrafter"/>
</dbReference>
<dbReference type="PANTHER" id="PTHR30290">
    <property type="entry name" value="PERIPLASMIC BINDING COMPONENT OF ABC TRANSPORTER"/>
    <property type="match status" value="1"/>
</dbReference>
<dbReference type="InterPro" id="IPR039424">
    <property type="entry name" value="SBP_5"/>
</dbReference>
<dbReference type="AlphaFoldDB" id="A0A2K4MK04"/>
<dbReference type="CDD" id="cd08504">
    <property type="entry name" value="PBP2_OppA"/>
    <property type="match status" value="1"/>
</dbReference>
<dbReference type="PIRSF" id="PIRSF002741">
    <property type="entry name" value="MppA"/>
    <property type="match status" value="1"/>
</dbReference>
<keyword evidence="7" id="KW-1185">Reference proteome</keyword>
<keyword evidence="4" id="KW-0732">Signal</keyword>
<dbReference type="InterPro" id="IPR030678">
    <property type="entry name" value="Peptide/Ni-bd"/>
</dbReference>